<dbReference type="SUPFAM" id="SSF89550">
    <property type="entry name" value="PHP domain-like"/>
    <property type="match status" value="1"/>
</dbReference>
<dbReference type="Gene3D" id="3.40.50.300">
    <property type="entry name" value="P-loop containing nucleotide triphosphate hydrolases"/>
    <property type="match status" value="1"/>
</dbReference>
<reference evidence="2 3" key="1">
    <citation type="submission" date="2024-09" db="EMBL/GenBank/DDBJ databases">
        <authorList>
            <person name="Sun Q."/>
            <person name="Mori K."/>
        </authorList>
    </citation>
    <scope>NUCLEOTIDE SEQUENCE [LARGE SCALE GENOMIC DNA]</scope>
    <source>
        <strain evidence="2 3">CCM 7765</strain>
    </source>
</reference>
<protein>
    <submittedName>
        <fullName evidence="2">Histidinol-phosphatase</fullName>
    </submittedName>
</protein>
<organism evidence="2 3">
    <name type="scientific">Olivibacter oleidegradans</name>
    <dbReference type="NCBI Taxonomy" id="760123"/>
    <lineage>
        <taxon>Bacteria</taxon>
        <taxon>Pseudomonadati</taxon>
        <taxon>Bacteroidota</taxon>
        <taxon>Sphingobacteriia</taxon>
        <taxon>Sphingobacteriales</taxon>
        <taxon>Sphingobacteriaceae</taxon>
        <taxon>Olivibacter</taxon>
    </lineage>
</organism>
<dbReference type="Gene3D" id="3.20.20.140">
    <property type="entry name" value="Metal-dependent hydrolases"/>
    <property type="match status" value="1"/>
</dbReference>
<comment type="caution">
    <text evidence="2">The sequence shown here is derived from an EMBL/GenBank/DDBJ whole genome shotgun (WGS) entry which is preliminary data.</text>
</comment>
<keyword evidence="3" id="KW-1185">Reference proteome</keyword>
<dbReference type="InterPro" id="IPR016195">
    <property type="entry name" value="Pol/histidinol_Pase-like"/>
</dbReference>
<accession>A0ABV6HPB6</accession>
<name>A0ABV6HPB6_9SPHI</name>
<evidence type="ECO:0000259" key="1">
    <source>
        <dbReference type="SMART" id="SM00481"/>
    </source>
</evidence>
<dbReference type="SMART" id="SM00481">
    <property type="entry name" value="POLIIIAc"/>
    <property type="match status" value="1"/>
</dbReference>
<dbReference type="InterPro" id="IPR003141">
    <property type="entry name" value="Pol/His_phosphatase_N"/>
</dbReference>
<dbReference type="EMBL" id="JBHLWO010000002">
    <property type="protein sequence ID" value="MFC0320735.1"/>
    <property type="molecule type" value="Genomic_DNA"/>
</dbReference>
<evidence type="ECO:0000313" key="2">
    <source>
        <dbReference type="EMBL" id="MFC0320735.1"/>
    </source>
</evidence>
<dbReference type="SUPFAM" id="SSF52540">
    <property type="entry name" value="P-loop containing nucleoside triphosphate hydrolases"/>
    <property type="match status" value="1"/>
</dbReference>
<evidence type="ECO:0000313" key="3">
    <source>
        <dbReference type="Proteomes" id="UP001589774"/>
    </source>
</evidence>
<feature type="domain" description="Polymerase/histidinol phosphatase N-terminal" evidence="1">
    <location>
        <begin position="4"/>
        <end position="72"/>
    </location>
</feature>
<dbReference type="InterPro" id="IPR027417">
    <property type="entry name" value="P-loop_NTPase"/>
</dbReference>
<dbReference type="Proteomes" id="UP001589774">
    <property type="component" value="Unassembled WGS sequence"/>
</dbReference>
<sequence>MKKIDLHIHTVPSISDSHFEFCLDTMREYVTKLEIDCIAITNHNLFDLEQFNLISQGLDIVVLPGIEINLEKGHLLLISENTELIDFESKCQQVQNLIKDTDNYISVETLSAIFPDLNRYLLIPHYDKRPNIPDETLKKLQPHILAGEVTSVRKFKTCAKDNTKLTPVIFSDVRIKNDLQSFPTRQTFIDLAEITLRGIKSCLADKTKVCLTKSDGNKFFQVTDDGLYLSTGLNVILGERSTGKTYTLDRILESFEDVKYIKQFSLLQNDEEKFKTLLSSRHSTVNEQFLKEFKEVVSDVRNVDLKSNKSEVEKYLASLIKFASESDKLDSYSKASLFSEVLFSEVDLKNLAKIIEATTTLIENTEYHDIIGKHLEIASLKNLVVELMAKHVELNEVNLQKRWLNDLITKIKADLRLKTATSPPTDIDFYSILFENEKVKKFNNVVSELQKEREIDRKEIRGFKVVARTKKFTGAQQMKNKSGRQLAFSTPFSKYDNPYAFLNALKEIELEETDYHKYFVEIEYQTLNKHNFPVSGGERSEFNLLHEIGDALQYDLLLIDEPESSFDNLFLKNDVNELLKSISTQIPVVIVTHNSTVGASIKPDFIIYTKKTIVEQQIKYQIFSGYPSDKQLTSIDGDSIENYDILLRCLEAGIDAYDDRRTKTYEILKN</sequence>
<dbReference type="RefSeq" id="WP_377477658.1">
    <property type="nucleotide sequence ID" value="NZ_JBHLWO010000002.1"/>
</dbReference>
<dbReference type="CDD" id="cd07432">
    <property type="entry name" value="PHP_HisPPase"/>
    <property type="match status" value="1"/>
</dbReference>
<proteinExistence type="predicted"/>
<gene>
    <name evidence="2" type="ORF">ACFFI0_20585</name>
</gene>